<reference evidence="2" key="1">
    <citation type="submission" date="2010-04" db="EMBL/GenBank/DDBJ databases">
        <title>Complete genome sequence of Nitrosococcus halophilus Nc4, a salt-adapted, aerobic obligate ammonia-oxidizing sulfur purple bacterium.</title>
        <authorList>
            <consortium name="US DOE Joint Genome Institute"/>
            <person name="Campbell M.A."/>
            <person name="Malfatti S.A."/>
            <person name="Chain P.S.G."/>
            <person name="Heidelberg J.F."/>
            <person name="Ward B.B."/>
            <person name="Klotz M.G."/>
        </authorList>
    </citation>
    <scope>NUCLEOTIDE SEQUENCE [LARGE SCALE GENOMIC DNA]</scope>
    <source>
        <strain evidence="2">Nc4</strain>
    </source>
</reference>
<dbReference type="EMBL" id="CP001798">
    <property type="protein sequence ID" value="ADE15250.1"/>
    <property type="molecule type" value="Genomic_DNA"/>
</dbReference>
<dbReference type="Proteomes" id="UP000001844">
    <property type="component" value="Chromosome"/>
</dbReference>
<organism evidence="1 2">
    <name type="scientific">Nitrosococcus halophilus (strain Nc4)</name>
    <dbReference type="NCBI Taxonomy" id="472759"/>
    <lineage>
        <taxon>Bacteria</taxon>
        <taxon>Pseudomonadati</taxon>
        <taxon>Pseudomonadota</taxon>
        <taxon>Gammaproteobacteria</taxon>
        <taxon>Chromatiales</taxon>
        <taxon>Chromatiaceae</taxon>
        <taxon>Nitrosococcus</taxon>
    </lineage>
</organism>
<dbReference type="AlphaFoldDB" id="D5C527"/>
<proteinExistence type="predicted"/>
<dbReference type="OrthoDB" id="9816309at2"/>
<dbReference type="InterPro" id="IPR029063">
    <property type="entry name" value="SAM-dependent_MTases_sf"/>
</dbReference>
<name>D5C527_NITHN</name>
<dbReference type="eggNOG" id="COG1352">
    <property type="taxonomic scope" value="Bacteria"/>
</dbReference>
<sequence length="109" mass="12240">MIENKPWIAFLSNGYCHSCASIGQAFAKSTGKYASVSASAYKLCIYLVCLCRNLVYTYFQPDLQREITQQLYHSLQCGGILVLGIHEALPESIPGFYSLFREKGIYIKS</sequence>
<dbReference type="HOGENOM" id="CLU_2181077_0_0_6"/>
<accession>D5C527</accession>
<dbReference type="Gene3D" id="3.40.50.150">
    <property type="entry name" value="Vaccinia Virus protein VP39"/>
    <property type="match status" value="1"/>
</dbReference>
<evidence type="ECO:0000313" key="2">
    <source>
        <dbReference type="Proteomes" id="UP000001844"/>
    </source>
</evidence>
<gene>
    <name evidence="1" type="ordered locus">Nhal_2151</name>
</gene>
<dbReference type="STRING" id="472759.Nhal_2151"/>
<protein>
    <submittedName>
        <fullName evidence="1">Uncharacterized protein</fullName>
    </submittedName>
</protein>
<evidence type="ECO:0000313" key="1">
    <source>
        <dbReference type="EMBL" id="ADE15250.1"/>
    </source>
</evidence>
<keyword evidence="2" id="KW-1185">Reference proteome</keyword>
<dbReference type="KEGG" id="nhl:Nhal_2151"/>